<sequence>MHKEHKEQLSALVDGELDSEAAAFMTRRVGADDEARALWQRYQTVSAVARGEYTRDGSLLADRVGAAIAEEPAHGDGEDSARGREPGVVATLLKPAAGMAIAASVALALVSVWPMVGEQPSGTSQTQAVATTLQGAPSEGQLSRARLGAPSTNAAAGERAMDAEARRWLNPYLVNHSEHAASGQLGGTLKYARIVGHDAED</sequence>
<name>A0ABV3T9G9_9GAMM</name>
<evidence type="ECO:0000259" key="1">
    <source>
        <dbReference type="Pfam" id="PF03872"/>
    </source>
</evidence>
<evidence type="ECO:0000313" key="3">
    <source>
        <dbReference type="Proteomes" id="UP001556709"/>
    </source>
</evidence>
<dbReference type="InterPro" id="IPR036147">
    <property type="entry name" value="Anti-sigma_E_RseA_N_sf"/>
</dbReference>
<dbReference type="Pfam" id="PF03872">
    <property type="entry name" value="RseA_N"/>
    <property type="match status" value="1"/>
</dbReference>
<dbReference type="SUPFAM" id="SSF89069">
    <property type="entry name" value="N-terminal, cytoplasmic domain of anti-sigmaE factor RseA"/>
    <property type="match status" value="1"/>
</dbReference>
<dbReference type="EMBL" id="JBAKFM010000001">
    <property type="protein sequence ID" value="MEX0468272.1"/>
    <property type="molecule type" value="Genomic_DNA"/>
</dbReference>
<dbReference type="InterPro" id="IPR005572">
    <property type="entry name" value="Anti-sigma_E_RseA_N"/>
</dbReference>
<dbReference type="Proteomes" id="UP001556709">
    <property type="component" value="Unassembled WGS sequence"/>
</dbReference>
<protein>
    <submittedName>
        <fullName evidence="2">RseA family anti-sigma factor</fullName>
    </submittedName>
</protein>
<evidence type="ECO:0000313" key="2">
    <source>
        <dbReference type="EMBL" id="MEX0468272.1"/>
    </source>
</evidence>
<comment type="caution">
    <text evidence="2">The sequence shown here is derived from an EMBL/GenBank/DDBJ whole genome shotgun (WGS) entry which is preliminary data.</text>
</comment>
<proteinExistence type="predicted"/>
<accession>A0ABV3T9G9</accession>
<keyword evidence="3" id="KW-1185">Reference proteome</keyword>
<feature type="domain" description="Anti sigma-E protein RseA N-terminal" evidence="1">
    <location>
        <begin position="6"/>
        <end position="77"/>
    </location>
</feature>
<dbReference type="PANTHER" id="PTHR38104">
    <property type="match status" value="1"/>
</dbReference>
<dbReference type="PANTHER" id="PTHR38104:SF1">
    <property type="entry name" value="ANTI-SIGMA-E FACTOR RSEA"/>
    <property type="match status" value="1"/>
</dbReference>
<gene>
    <name evidence="2" type="ORF">V6X73_00780</name>
</gene>
<reference evidence="2 3" key="1">
    <citation type="submission" date="2024-02" db="EMBL/GenBank/DDBJ databases">
        <title>New especies of Spiribacter isolated from saline water.</title>
        <authorList>
            <person name="Leon M.J."/>
            <person name="De La Haba R."/>
            <person name="Sanchez-Porro C."/>
            <person name="Ventosa A."/>
        </authorList>
    </citation>
    <scope>NUCLEOTIDE SEQUENCE [LARGE SCALE GENOMIC DNA]</scope>
    <source>
        <strain evidence="3">ag22IC6-390</strain>
    </source>
</reference>
<dbReference type="RefSeq" id="WP_367958226.1">
    <property type="nucleotide sequence ID" value="NZ_JBAKFK010000001.1"/>
</dbReference>
<dbReference type="CDD" id="cd16328">
    <property type="entry name" value="RseA_N"/>
    <property type="match status" value="1"/>
</dbReference>
<dbReference type="InterPro" id="IPR052383">
    <property type="entry name" value="Anti-sigma-E_RseA-like"/>
</dbReference>
<organism evidence="2 3">
    <name type="scientific">Spiribacter pallidus</name>
    <dbReference type="NCBI Taxonomy" id="1987936"/>
    <lineage>
        <taxon>Bacteria</taxon>
        <taxon>Pseudomonadati</taxon>
        <taxon>Pseudomonadota</taxon>
        <taxon>Gammaproteobacteria</taxon>
        <taxon>Chromatiales</taxon>
        <taxon>Ectothiorhodospiraceae</taxon>
        <taxon>Spiribacter</taxon>
    </lineage>
</organism>
<dbReference type="Gene3D" id="1.10.10.880">
    <property type="entry name" value="Anti sigma-E protein RseA, N-terminal domain"/>
    <property type="match status" value="1"/>
</dbReference>